<dbReference type="Proteomes" id="UP001497457">
    <property type="component" value="Chromosome 19rd"/>
</dbReference>
<proteinExistence type="predicted"/>
<dbReference type="EMBL" id="OZ075129">
    <property type="protein sequence ID" value="CAL4960137.1"/>
    <property type="molecule type" value="Genomic_DNA"/>
</dbReference>
<keyword evidence="2" id="KW-1185">Reference proteome</keyword>
<name>A0ABC8ZL20_9POAL</name>
<reference evidence="1 2" key="2">
    <citation type="submission" date="2024-10" db="EMBL/GenBank/DDBJ databases">
        <authorList>
            <person name="Ryan C."/>
        </authorList>
    </citation>
    <scope>NUCLEOTIDE SEQUENCE [LARGE SCALE GENOMIC DNA]</scope>
</reference>
<evidence type="ECO:0000313" key="1">
    <source>
        <dbReference type="EMBL" id="CAL4960137.1"/>
    </source>
</evidence>
<dbReference type="AlphaFoldDB" id="A0ABC8ZL20"/>
<accession>A0ABC8ZL20</accession>
<sequence length="232" mass="24950">MHSANTSDDVTVAAAVPLALFRSLPLPPPHEVVMVLDATRGGDDRREEIRIAIKGLVDRGDMVRAGDSLVVLGVLRLNKGCTACLTGTNSAHLRDQLAIKLDKYQEMLRHVAAELGKVAITVTLKIVASSSPAKDVIVQQVNSSKADWVVLDRLFKRDLRHFEKFIACKVAALNGYLSVRTLKPIRTNPSCKGEGVKVLAATVAFEAAGPSKTLGDDADEVQHADRVIPALS</sequence>
<protein>
    <submittedName>
        <fullName evidence="1">Uncharacterized protein</fullName>
    </submittedName>
</protein>
<evidence type="ECO:0000313" key="2">
    <source>
        <dbReference type="Proteomes" id="UP001497457"/>
    </source>
</evidence>
<organism evidence="1 2">
    <name type="scientific">Urochloa decumbens</name>
    <dbReference type="NCBI Taxonomy" id="240449"/>
    <lineage>
        <taxon>Eukaryota</taxon>
        <taxon>Viridiplantae</taxon>
        <taxon>Streptophyta</taxon>
        <taxon>Embryophyta</taxon>
        <taxon>Tracheophyta</taxon>
        <taxon>Spermatophyta</taxon>
        <taxon>Magnoliopsida</taxon>
        <taxon>Liliopsida</taxon>
        <taxon>Poales</taxon>
        <taxon>Poaceae</taxon>
        <taxon>PACMAD clade</taxon>
        <taxon>Panicoideae</taxon>
        <taxon>Panicodae</taxon>
        <taxon>Paniceae</taxon>
        <taxon>Melinidinae</taxon>
        <taxon>Urochloa</taxon>
    </lineage>
</organism>
<reference evidence="2" key="1">
    <citation type="submission" date="2024-06" db="EMBL/GenBank/DDBJ databases">
        <authorList>
            <person name="Ryan C."/>
        </authorList>
    </citation>
    <scope>NUCLEOTIDE SEQUENCE [LARGE SCALE GENOMIC DNA]</scope>
</reference>
<gene>
    <name evidence="1" type="ORF">URODEC1_LOCUS44215</name>
</gene>